<comment type="caution">
    <text evidence="2">The sequence shown here is derived from an EMBL/GenBank/DDBJ whole genome shotgun (WGS) entry which is preliminary data.</text>
</comment>
<dbReference type="InterPro" id="IPR010604">
    <property type="entry name" value="Plant_AUG7"/>
</dbReference>
<dbReference type="OrthoDB" id="6435999at2759"/>
<feature type="region of interest" description="Disordered" evidence="1">
    <location>
        <begin position="327"/>
        <end position="349"/>
    </location>
</feature>
<reference evidence="2 3" key="1">
    <citation type="journal article" date="2017" name="Nat. Ecol. Evol.">
        <title>Scallop genome provides insights into evolution of bilaterian karyotype and development.</title>
        <authorList>
            <person name="Wang S."/>
            <person name="Zhang J."/>
            <person name="Jiao W."/>
            <person name="Li J."/>
            <person name="Xun X."/>
            <person name="Sun Y."/>
            <person name="Guo X."/>
            <person name="Huan P."/>
            <person name="Dong B."/>
            <person name="Zhang L."/>
            <person name="Hu X."/>
            <person name="Sun X."/>
            <person name="Wang J."/>
            <person name="Zhao C."/>
            <person name="Wang Y."/>
            <person name="Wang D."/>
            <person name="Huang X."/>
            <person name="Wang R."/>
            <person name="Lv J."/>
            <person name="Li Y."/>
            <person name="Zhang Z."/>
            <person name="Liu B."/>
            <person name="Lu W."/>
            <person name="Hui Y."/>
            <person name="Liang J."/>
            <person name="Zhou Z."/>
            <person name="Hou R."/>
            <person name="Li X."/>
            <person name="Liu Y."/>
            <person name="Li H."/>
            <person name="Ning X."/>
            <person name="Lin Y."/>
            <person name="Zhao L."/>
            <person name="Xing Q."/>
            <person name="Dou J."/>
            <person name="Li Y."/>
            <person name="Mao J."/>
            <person name="Guo H."/>
            <person name="Dou H."/>
            <person name="Li T."/>
            <person name="Mu C."/>
            <person name="Jiang W."/>
            <person name="Fu Q."/>
            <person name="Fu X."/>
            <person name="Miao Y."/>
            <person name="Liu J."/>
            <person name="Yu Q."/>
            <person name="Li R."/>
            <person name="Liao H."/>
            <person name="Li X."/>
            <person name="Kong Y."/>
            <person name="Jiang Z."/>
            <person name="Chourrout D."/>
            <person name="Li R."/>
            <person name="Bao Z."/>
        </authorList>
    </citation>
    <scope>NUCLEOTIDE SEQUENCE [LARGE SCALE GENOMIC DNA]</scope>
    <source>
        <strain evidence="2 3">PY_sf001</strain>
    </source>
</reference>
<name>A0A210PYI9_MIZYE</name>
<dbReference type="PANTHER" id="PTHR14352:SF2">
    <property type="entry name" value="HAUS AUGMIN-LIKE COMPLEX SUBUNIT 7"/>
    <property type="match status" value="1"/>
</dbReference>
<evidence type="ECO:0000256" key="1">
    <source>
        <dbReference type="SAM" id="MobiDB-lite"/>
    </source>
</evidence>
<accession>A0A210PYI9</accession>
<gene>
    <name evidence="2" type="ORF">KP79_PYT11855</name>
</gene>
<dbReference type="GO" id="GO:0070652">
    <property type="term" value="C:HAUS complex"/>
    <property type="evidence" value="ECO:0007669"/>
    <property type="project" value="TreeGrafter"/>
</dbReference>
<dbReference type="GO" id="GO:0051225">
    <property type="term" value="P:spindle assembly"/>
    <property type="evidence" value="ECO:0007669"/>
    <property type="project" value="TreeGrafter"/>
</dbReference>
<protein>
    <submittedName>
        <fullName evidence="2">HAUS augmin-like complex subunit 7</fullName>
    </submittedName>
</protein>
<evidence type="ECO:0000313" key="3">
    <source>
        <dbReference type="Proteomes" id="UP000242188"/>
    </source>
</evidence>
<dbReference type="Proteomes" id="UP000242188">
    <property type="component" value="Unassembled WGS sequence"/>
</dbReference>
<dbReference type="GO" id="GO:0031023">
    <property type="term" value="P:microtubule organizing center organization"/>
    <property type="evidence" value="ECO:0007669"/>
    <property type="project" value="TreeGrafter"/>
</dbReference>
<keyword evidence="3" id="KW-1185">Reference proteome</keyword>
<evidence type="ECO:0000313" key="2">
    <source>
        <dbReference type="EMBL" id="OWF41560.1"/>
    </source>
</evidence>
<dbReference type="EMBL" id="NEDP02005383">
    <property type="protein sequence ID" value="OWF41560.1"/>
    <property type="molecule type" value="Genomic_DNA"/>
</dbReference>
<dbReference type="PANTHER" id="PTHR14352">
    <property type="entry name" value="HAUS AUGMIN-LIKE COMPLEX SUBUNIT 7"/>
    <property type="match status" value="1"/>
</dbReference>
<organism evidence="2 3">
    <name type="scientific">Mizuhopecten yessoensis</name>
    <name type="common">Japanese scallop</name>
    <name type="synonym">Patinopecten yessoensis</name>
    <dbReference type="NCBI Taxonomy" id="6573"/>
    <lineage>
        <taxon>Eukaryota</taxon>
        <taxon>Metazoa</taxon>
        <taxon>Spiralia</taxon>
        <taxon>Lophotrochozoa</taxon>
        <taxon>Mollusca</taxon>
        <taxon>Bivalvia</taxon>
        <taxon>Autobranchia</taxon>
        <taxon>Pteriomorphia</taxon>
        <taxon>Pectinida</taxon>
        <taxon>Pectinoidea</taxon>
        <taxon>Pectinidae</taxon>
        <taxon>Mizuhopecten</taxon>
    </lineage>
</organism>
<feature type="compositionally biased region" description="Low complexity" evidence="1">
    <location>
        <begin position="328"/>
        <end position="340"/>
    </location>
</feature>
<dbReference type="AlphaFoldDB" id="A0A210PYI9"/>
<sequence>MKQSSLFYYIGKAEGFDSRLNDVLDPTFASNESKMDSRIQRLLFVATTLGLCKYDDVDLIRGVNTKPTRQAAFIDQLLDNVCIMDAAEDPTNKALCSPGIVSDATSLDEQFRKDCLYIDSLVQQEKMDALFNLRSTLLPPDLQQQVEISWAQQGHTKDRPPKPDLQKLTDAANKLAQDLGRQKEILEELTKTFQYQAPDESRMEKISKTMQLVLSELSQLEVGFSYCYENEMCHWCNKTPPTLNQLGPAFKRVHTLLQQFVNLLEGFKSIRSSYMNLSRDSSKRLRSLVSSTTNATNLASVSRTALSSFQDCVSVLERSLQRQELETSMSSSIRSSSSSILRGERKNKH</sequence>
<dbReference type="Pfam" id="PF06694">
    <property type="entry name" value="Plant_NMP1"/>
    <property type="match status" value="1"/>
</dbReference>
<dbReference type="GO" id="GO:0051011">
    <property type="term" value="F:microtubule minus-end binding"/>
    <property type="evidence" value="ECO:0007669"/>
    <property type="project" value="InterPro"/>
</dbReference>
<dbReference type="STRING" id="6573.A0A210PYI9"/>
<dbReference type="InterPro" id="IPR029711">
    <property type="entry name" value="Haus7-like"/>
</dbReference>
<proteinExistence type="predicted"/>